<reference evidence="2" key="1">
    <citation type="journal article" date="2020" name="Nature">
        <title>Giant virus diversity and host interactions through global metagenomics.</title>
        <authorList>
            <person name="Schulz F."/>
            <person name="Roux S."/>
            <person name="Paez-Espino D."/>
            <person name="Jungbluth S."/>
            <person name="Walsh D.A."/>
            <person name="Denef V.J."/>
            <person name="McMahon K.D."/>
            <person name="Konstantinidis K.T."/>
            <person name="Eloe-Fadrosh E.A."/>
            <person name="Kyrpides N.C."/>
            <person name="Woyke T."/>
        </authorList>
    </citation>
    <scope>NUCLEOTIDE SEQUENCE</scope>
    <source>
        <strain evidence="2">GVMAG-M-3300010160-4</strain>
    </source>
</reference>
<feature type="coiled-coil region" evidence="1">
    <location>
        <begin position="343"/>
        <end position="391"/>
    </location>
</feature>
<name>A0A6C0BEF5_9ZZZZ</name>
<feature type="coiled-coil region" evidence="1">
    <location>
        <begin position="161"/>
        <end position="188"/>
    </location>
</feature>
<evidence type="ECO:0000256" key="1">
    <source>
        <dbReference type="SAM" id="Coils"/>
    </source>
</evidence>
<proteinExistence type="predicted"/>
<protein>
    <submittedName>
        <fullName evidence="2">Uncharacterized protein</fullName>
    </submittedName>
</protein>
<evidence type="ECO:0000313" key="2">
    <source>
        <dbReference type="EMBL" id="QHS89763.1"/>
    </source>
</evidence>
<sequence length="453" mass="53120">MSALDLSNQKQMSYECALTEAVKNAVFTVSQTKEIIRLDKLYNKCLIDAIEDLRNKIEHVSHVDDIKKIEAEISEIKNLIQTEPSILCQVKKLEEDLDRLLTYVEKDSKVIVSLQKEVHENQVENYKLSEQLKKTNEKVSYEFNIQTKIISDMNKKEKDINDKQSNAIICLREELNFLETKVKSIESKDYKDDRIDQILVKLSDFASKKELLELFSRLVGLEKKKLFDERVDELITRLKALECKDHKDERIEQILKHIAILENRELKDERFESIINVISTVATKKELLKVQNEVELLINKKHQDERVDKVLSMLKEFETIKEAFKTKERIQLLESKKHQDDRVDELICHIKKIELQLERVETQNKLQNNQITSLVQKNIEQENEIQCLNTKLNRSAIILDQKVDNVEKHVLLDGKNDFDQNANIKFLQTEINSLKQEISSITRNLYVKDCGCK</sequence>
<keyword evidence="1" id="KW-0175">Coiled coil</keyword>
<organism evidence="2">
    <name type="scientific">viral metagenome</name>
    <dbReference type="NCBI Taxonomy" id="1070528"/>
    <lineage>
        <taxon>unclassified sequences</taxon>
        <taxon>metagenomes</taxon>
        <taxon>organismal metagenomes</taxon>
    </lineage>
</organism>
<accession>A0A6C0BEF5</accession>
<dbReference type="AlphaFoldDB" id="A0A6C0BEF5"/>
<dbReference type="EMBL" id="MN739120">
    <property type="protein sequence ID" value="QHS89763.1"/>
    <property type="molecule type" value="Genomic_DNA"/>
</dbReference>